<feature type="transmembrane region" description="Helical" evidence="1">
    <location>
        <begin position="203"/>
        <end position="220"/>
    </location>
</feature>
<keyword evidence="1" id="KW-0812">Transmembrane</keyword>
<organism evidence="2 3">
    <name type="scientific">Candidatus Daviesbacteria bacterium RIFCSPLOWO2_02_FULL_38_15</name>
    <dbReference type="NCBI Taxonomy" id="1797794"/>
    <lineage>
        <taxon>Bacteria</taxon>
        <taxon>Candidatus Daviesiibacteriota</taxon>
    </lineage>
</organism>
<feature type="transmembrane region" description="Helical" evidence="1">
    <location>
        <begin position="264"/>
        <end position="285"/>
    </location>
</feature>
<dbReference type="EMBL" id="MFDV01000008">
    <property type="protein sequence ID" value="OGE72442.1"/>
    <property type="molecule type" value="Genomic_DNA"/>
</dbReference>
<comment type="caution">
    <text evidence="2">The sequence shown here is derived from an EMBL/GenBank/DDBJ whole genome shotgun (WGS) entry which is preliminary data.</text>
</comment>
<reference evidence="2 3" key="1">
    <citation type="journal article" date="2016" name="Nat. Commun.">
        <title>Thousands of microbial genomes shed light on interconnected biogeochemical processes in an aquifer system.</title>
        <authorList>
            <person name="Anantharaman K."/>
            <person name="Brown C.T."/>
            <person name="Hug L.A."/>
            <person name="Sharon I."/>
            <person name="Castelle C.J."/>
            <person name="Probst A.J."/>
            <person name="Thomas B.C."/>
            <person name="Singh A."/>
            <person name="Wilkins M.J."/>
            <person name="Karaoz U."/>
            <person name="Brodie E.L."/>
            <person name="Williams K.H."/>
            <person name="Hubbard S.S."/>
            <person name="Banfield J.F."/>
        </authorList>
    </citation>
    <scope>NUCLEOTIDE SEQUENCE [LARGE SCALE GENOMIC DNA]</scope>
</reference>
<feature type="transmembrane region" description="Helical" evidence="1">
    <location>
        <begin position="115"/>
        <end position="133"/>
    </location>
</feature>
<evidence type="ECO:0000313" key="3">
    <source>
        <dbReference type="Proteomes" id="UP000177057"/>
    </source>
</evidence>
<evidence type="ECO:0000313" key="2">
    <source>
        <dbReference type="EMBL" id="OGE72442.1"/>
    </source>
</evidence>
<gene>
    <name evidence="2" type="ORF">A3H40_04320</name>
</gene>
<evidence type="ECO:0000256" key="1">
    <source>
        <dbReference type="SAM" id="Phobius"/>
    </source>
</evidence>
<feature type="transmembrane region" description="Helical" evidence="1">
    <location>
        <begin position="139"/>
        <end position="156"/>
    </location>
</feature>
<proteinExistence type="predicted"/>
<dbReference type="STRING" id="1797794.A3H40_04320"/>
<accession>A0A1F5N4G4</accession>
<name>A0A1F5N4G4_9BACT</name>
<feature type="transmembrane region" description="Helical" evidence="1">
    <location>
        <begin position="86"/>
        <end position="106"/>
    </location>
</feature>
<feature type="transmembrane region" description="Helical" evidence="1">
    <location>
        <begin position="340"/>
        <end position="358"/>
    </location>
</feature>
<keyword evidence="1" id="KW-0472">Membrane</keyword>
<protein>
    <submittedName>
        <fullName evidence="2">Uncharacterized protein</fullName>
    </submittedName>
</protein>
<dbReference type="AlphaFoldDB" id="A0A1F5N4G4"/>
<feature type="transmembrane region" description="Helical" evidence="1">
    <location>
        <begin position="314"/>
        <end position="331"/>
    </location>
</feature>
<sequence>MEMMFKLLLGLFIIASFILRIPFIFSGSVSFHYDMARDAFVAKQIWQNNDLKIQGPPASTVGLYHGPLYYYLISPFYGLGSGDPRVVAVFLSLLNSLVIIPLMLLTRDLLGNSKWAILAGFLYVISFEAIQYASWISNPAPAVLTIALYFYFLRVWQKGNIWGLYLTTFMAALSAQFQFFLIYLLVLIPVFGVIFKIKTNKSAIFISIVIGFLGLGSFLISAIKFNSLFQTAIGFLSISAGSQIDFRPQFSELLINYINKVVELFTYNFIPINVFLGGILTFLVIFSIKKNGYLLFCLFSNLLIFIFGGHTNTYANVGLIVPAILGLLFLFKDLIKFNKAIVVLVFILIVSSNLYAILKYSPAGQIILVIPNDMNLKNELSLIDKTYELANRQPFSINSLTLPLWTNTTWAYLYSWYGKNKYGYIPSFYGHNQIGLLGDGLLAQIDIPLPKTFFVMEPHVGIPEDRFNWEIGAENSKTSLIEEFSYGQLRLQFRKPI</sequence>
<dbReference type="Proteomes" id="UP000177057">
    <property type="component" value="Unassembled WGS sequence"/>
</dbReference>
<keyword evidence="1" id="KW-1133">Transmembrane helix</keyword>
<feature type="transmembrane region" description="Helical" evidence="1">
    <location>
        <begin position="177"/>
        <end position="197"/>
    </location>
</feature>
<feature type="transmembrane region" description="Helical" evidence="1">
    <location>
        <begin position="292"/>
        <end position="308"/>
    </location>
</feature>